<dbReference type="RefSeq" id="WP_317944665.1">
    <property type="nucleotide sequence ID" value="NZ_JAUBDI010000011.1"/>
</dbReference>
<accession>A0ABU4GAG5</accession>
<dbReference type="Pfam" id="PF10903">
    <property type="entry name" value="DUF2691"/>
    <property type="match status" value="1"/>
</dbReference>
<dbReference type="Proteomes" id="UP001282284">
    <property type="component" value="Unassembled WGS sequence"/>
</dbReference>
<reference evidence="1 2" key="1">
    <citation type="submission" date="2023-06" db="EMBL/GenBank/DDBJ databases">
        <title>Sporosarcina sp. nov., isolated from Korean traditional fermented seafood 'Jeotgal'.</title>
        <authorList>
            <person name="Yang A.I."/>
            <person name="Shin N.-R."/>
        </authorList>
    </citation>
    <scope>NUCLEOTIDE SEQUENCE [LARGE SCALE GENOMIC DNA]</scope>
    <source>
        <strain evidence="1 2">KCTC13119</strain>
    </source>
</reference>
<keyword evidence="2" id="KW-1185">Reference proteome</keyword>
<evidence type="ECO:0000313" key="2">
    <source>
        <dbReference type="Proteomes" id="UP001282284"/>
    </source>
</evidence>
<dbReference type="EMBL" id="JAUBDI010000011">
    <property type="protein sequence ID" value="MDW0113967.1"/>
    <property type="molecule type" value="Genomic_DNA"/>
</dbReference>
<comment type="caution">
    <text evidence="1">The sequence shown here is derived from an EMBL/GenBank/DDBJ whole genome shotgun (WGS) entry which is preliminary data.</text>
</comment>
<protein>
    <submittedName>
        <fullName evidence="1">DUF2691 family protein</fullName>
    </submittedName>
</protein>
<dbReference type="InterPro" id="IPR020216">
    <property type="entry name" value="Uncharacterised_YncE"/>
</dbReference>
<sequence>MEGILFYIRNEFGKQLYEIFEGVVDPSWYWSVAPEEAYFADPVSGLGAPFFGEKDAIMDGSTFMNHISSEDYLLIFADIKAFPSLESVVEITDEKEFMESTCKLGLIVSDSAQVIVYSRDKQLLLNIVDRAKSVGYEGIKFMERENLIAAVWGWLPKD</sequence>
<evidence type="ECO:0000313" key="1">
    <source>
        <dbReference type="EMBL" id="MDW0113967.1"/>
    </source>
</evidence>
<proteinExistence type="predicted"/>
<name>A0ABU4GAG5_9BACL</name>
<organism evidence="1 2">
    <name type="scientific">Sporosarcina saromensis</name>
    <dbReference type="NCBI Taxonomy" id="359365"/>
    <lineage>
        <taxon>Bacteria</taxon>
        <taxon>Bacillati</taxon>
        <taxon>Bacillota</taxon>
        <taxon>Bacilli</taxon>
        <taxon>Bacillales</taxon>
        <taxon>Caryophanaceae</taxon>
        <taxon>Sporosarcina</taxon>
    </lineage>
</organism>
<gene>
    <name evidence="1" type="ORF">QT711_12280</name>
</gene>